<evidence type="ECO:0000313" key="11">
    <source>
        <dbReference type="Proteomes" id="UP000029857"/>
    </source>
</evidence>
<dbReference type="InterPro" id="IPR012318">
    <property type="entry name" value="HTH_CRP"/>
</dbReference>
<dbReference type="AlphaFoldDB" id="A0A099V2X8"/>
<dbReference type="SMART" id="SM00419">
    <property type="entry name" value="HTH_CRP"/>
    <property type="match status" value="1"/>
</dbReference>
<dbReference type="InterPro" id="IPR011006">
    <property type="entry name" value="CheY-like_superfamily"/>
</dbReference>
<organism evidence="10 11">
    <name type="scientific">Helicobacter bilis</name>
    <dbReference type="NCBI Taxonomy" id="37372"/>
    <lineage>
        <taxon>Bacteria</taxon>
        <taxon>Pseudomonadati</taxon>
        <taxon>Campylobacterota</taxon>
        <taxon>Epsilonproteobacteria</taxon>
        <taxon>Campylobacterales</taxon>
        <taxon>Helicobacteraceae</taxon>
        <taxon>Helicobacter</taxon>
    </lineage>
</organism>
<dbReference type="GO" id="GO:0000160">
    <property type="term" value="P:phosphorelay signal transduction system"/>
    <property type="evidence" value="ECO:0007669"/>
    <property type="project" value="UniProtKB-KW"/>
</dbReference>
<keyword evidence="3 6" id="KW-0597">Phosphoprotein</keyword>
<evidence type="ECO:0000313" key="13">
    <source>
        <dbReference type="Proteomes" id="UP000188298"/>
    </source>
</evidence>
<dbReference type="GO" id="GO:0006355">
    <property type="term" value="P:regulation of DNA-templated transcription"/>
    <property type="evidence" value="ECO:0007669"/>
    <property type="project" value="InterPro"/>
</dbReference>
<dbReference type="KEGG" id="hbl:XJ32_11040"/>
<keyword evidence="2" id="KW-0145">Chemotaxis</keyword>
<dbReference type="EMBL" id="CP019645">
    <property type="protein sequence ID" value="AQQ60523.1"/>
    <property type="molecule type" value="Genomic_DNA"/>
</dbReference>
<keyword evidence="4" id="KW-0283">Flagellar rotation</keyword>
<dbReference type="Pfam" id="PF00072">
    <property type="entry name" value="Response_reg"/>
    <property type="match status" value="1"/>
</dbReference>
<evidence type="ECO:0000256" key="1">
    <source>
        <dbReference type="ARBA" id="ARBA00001946"/>
    </source>
</evidence>
<evidence type="ECO:0000256" key="4">
    <source>
        <dbReference type="ARBA" id="ARBA00022779"/>
    </source>
</evidence>
<evidence type="ECO:0000256" key="2">
    <source>
        <dbReference type="ARBA" id="ARBA00022500"/>
    </source>
</evidence>
<evidence type="ECO:0000313" key="8">
    <source>
        <dbReference type="EMBL" id="AQQ60523.1"/>
    </source>
</evidence>
<dbReference type="PROSITE" id="PS50110">
    <property type="entry name" value="RESPONSE_REGULATORY"/>
    <property type="match status" value="1"/>
</dbReference>
<proteinExistence type="predicted"/>
<dbReference type="GO" id="GO:0003677">
    <property type="term" value="F:DNA binding"/>
    <property type="evidence" value="ECO:0007669"/>
    <property type="project" value="InterPro"/>
</dbReference>
<evidence type="ECO:0000313" key="12">
    <source>
        <dbReference type="Proteomes" id="UP000029870"/>
    </source>
</evidence>
<dbReference type="CDD" id="cd17536">
    <property type="entry name" value="REC_YesN-like"/>
    <property type="match status" value="1"/>
</dbReference>
<dbReference type="SMART" id="SM00448">
    <property type="entry name" value="REC"/>
    <property type="match status" value="1"/>
</dbReference>
<evidence type="ECO:0000313" key="10">
    <source>
        <dbReference type="EMBL" id="TLE12016.1"/>
    </source>
</evidence>
<dbReference type="Pfam" id="PF13545">
    <property type="entry name" value="HTH_Crp_2"/>
    <property type="match status" value="1"/>
</dbReference>
<reference evidence="8 13" key="2">
    <citation type="submission" date="2017-02" db="EMBL/GenBank/DDBJ databases">
        <title>Whole genome sequencing of Helicobacter bilis strain AAQJH.</title>
        <authorList>
            <person name="Conlan S."/>
            <person name="Thomas P.J."/>
            <person name="Mullikin J."/>
            <person name="Palmore T.N."/>
            <person name="Frank K.M."/>
            <person name="Segre J.A."/>
        </authorList>
    </citation>
    <scope>NUCLEOTIDE SEQUENCE [LARGE SCALE GENOMIC DNA]</scope>
    <source>
        <strain evidence="8 13">AAQJH</strain>
    </source>
</reference>
<reference evidence="11 12" key="1">
    <citation type="journal article" date="2014" name="Genome Announc.">
        <title>Draft genome sequences of eight enterohepatic helicobacter species isolated from both laboratory and wild rodents.</title>
        <authorList>
            <person name="Sheh A."/>
            <person name="Shen Z."/>
            <person name="Fox J.G."/>
        </authorList>
    </citation>
    <scope>NUCLEOTIDE SEQUENCE [LARGE SCALE GENOMIC DNA]</scope>
    <source>
        <strain evidence="10 11">ATCC 49320</strain>
        <strain evidence="9 12">Missouri</strain>
    </source>
</reference>
<dbReference type="PANTHER" id="PTHR44591">
    <property type="entry name" value="STRESS RESPONSE REGULATOR PROTEIN 1"/>
    <property type="match status" value="1"/>
</dbReference>
<dbReference type="SUPFAM" id="SSF52172">
    <property type="entry name" value="CheY-like"/>
    <property type="match status" value="1"/>
</dbReference>
<evidence type="ECO:0000256" key="6">
    <source>
        <dbReference type="PROSITE-ProRule" id="PRU00169"/>
    </source>
</evidence>
<feature type="modified residue" description="4-aspartylphosphate" evidence="6">
    <location>
        <position position="64"/>
    </location>
</feature>
<dbReference type="EMBL" id="JRPJ02000002">
    <property type="protein sequence ID" value="TLE12016.1"/>
    <property type="molecule type" value="Genomic_DNA"/>
</dbReference>
<gene>
    <name evidence="9" type="ORF">LS77_006000</name>
    <name evidence="10" type="ORF">LS79_001095</name>
    <name evidence="8" type="ORF">XJ32_11040</name>
</gene>
<dbReference type="GO" id="GO:0006935">
    <property type="term" value="P:chemotaxis"/>
    <property type="evidence" value="ECO:0007669"/>
    <property type="project" value="UniProtKB-KW"/>
</dbReference>
<dbReference type="Proteomes" id="UP000029857">
    <property type="component" value="Unassembled WGS sequence"/>
</dbReference>
<evidence type="ECO:0000256" key="5">
    <source>
        <dbReference type="ARBA" id="ARBA00023012"/>
    </source>
</evidence>
<dbReference type="InterPro" id="IPR001789">
    <property type="entry name" value="Sig_transdc_resp-reg_receiver"/>
</dbReference>
<dbReference type="GeneID" id="60657425"/>
<reference evidence="10" key="3">
    <citation type="submission" date="2018-04" db="EMBL/GenBank/DDBJ databases">
        <authorList>
            <person name="Sheh A."/>
            <person name="Shen Z."/>
            <person name="Mannion A.J."/>
            <person name="Fox J.G."/>
        </authorList>
    </citation>
    <scope>NUCLEOTIDE SEQUENCE</scope>
    <source>
        <strain evidence="10">ATCC 49320</strain>
        <strain evidence="9">Missouri</strain>
    </source>
</reference>
<evidence type="ECO:0000313" key="9">
    <source>
        <dbReference type="EMBL" id="TLE04404.1"/>
    </source>
</evidence>
<dbReference type="InterPro" id="IPR036388">
    <property type="entry name" value="WH-like_DNA-bd_sf"/>
</dbReference>
<sequence>MNERLKEIEILKQLTILYAEDDYTARQTLASILEDYFGNVMVAKDGLEAWEIFQANHIDIVLTDIVMPRFDGIKLMRQIRYNAKKDIPIVLISALTETHYFLEAIKLGCNGYLLKPIKIDELTDTLHNAVLPFAQNKIIEMQNQLLLALNTLFGGKKVEIVQYLFTHCDNEQIFYGTHDEIAEHLNTTRQTVAQCFKDLTQKGLLQKIRNKAYKLGHIEDFTHTTILESNYDEEQI</sequence>
<dbReference type="Gene3D" id="3.40.50.2300">
    <property type="match status" value="1"/>
</dbReference>
<dbReference type="GO" id="GO:0097588">
    <property type="term" value="P:archaeal or bacterial-type flagellum-dependent cell motility"/>
    <property type="evidence" value="ECO:0007669"/>
    <property type="project" value="UniProtKB-KW"/>
</dbReference>
<feature type="domain" description="Response regulatory" evidence="7">
    <location>
        <begin position="15"/>
        <end position="130"/>
    </location>
</feature>
<protein>
    <submittedName>
        <fullName evidence="10">Response regulator transcription factor</fullName>
    </submittedName>
</protein>
<dbReference type="Proteomes" id="UP000188298">
    <property type="component" value="Chromosome"/>
</dbReference>
<dbReference type="InterPro" id="IPR036390">
    <property type="entry name" value="WH_DNA-bd_sf"/>
</dbReference>
<dbReference type="SUPFAM" id="SSF46785">
    <property type="entry name" value="Winged helix' DNA-binding domain"/>
    <property type="match status" value="1"/>
</dbReference>
<dbReference type="EMBL" id="JRPH02000015">
    <property type="protein sequence ID" value="TLE04404.1"/>
    <property type="molecule type" value="Genomic_DNA"/>
</dbReference>
<dbReference type="Proteomes" id="UP000029870">
    <property type="component" value="Unassembled WGS sequence"/>
</dbReference>
<dbReference type="Gene3D" id="1.10.10.10">
    <property type="entry name" value="Winged helix-like DNA-binding domain superfamily/Winged helix DNA-binding domain"/>
    <property type="match status" value="1"/>
</dbReference>
<comment type="cofactor">
    <cofactor evidence="1">
        <name>Mg(2+)</name>
        <dbReference type="ChEBI" id="CHEBI:18420"/>
    </cofactor>
</comment>
<dbReference type="RefSeq" id="WP_004088607.1">
    <property type="nucleotide sequence ID" value="NZ_CABKOK010000001.1"/>
</dbReference>
<dbReference type="STRING" id="37372.XJ32_11040"/>
<evidence type="ECO:0000259" key="7">
    <source>
        <dbReference type="PROSITE" id="PS50110"/>
    </source>
</evidence>
<accession>A0A099V2X8</accession>
<dbReference type="PANTHER" id="PTHR44591:SF14">
    <property type="entry name" value="PROTEIN PILG"/>
    <property type="match status" value="1"/>
</dbReference>
<dbReference type="InterPro" id="IPR050595">
    <property type="entry name" value="Bact_response_regulator"/>
</dbReference>
<evidence type="ECO:0000256" key="3">
    <source>
        <dbReference type="ARBA" id="ARBA00022553"/>
    </source>
</evidence>
<keyword evidence="5" id="KW-0902">Two-component regulatory system</keyword>
<name>A0A099V2X8_9HELI</name>